<feature type="transmembrane region" description="Helical" evidence="2">
    <location>
        <begin position="20"/>
        <end position="39"/>
    </location>
</feature>
<organism evidence="3 4">
    <name type="scientific">Mycena venus</name>
    <dbReference type="NCBI Taxonomy" id="2733690"/>
    <lineage>
        <taxon>Eukaryota</taxon>
        <taxon>Fungi</taxon>
        <taxon>Dikarya</taxon>
        <taxon>Basidiomycota</taxon>
        <taxon>Agaricomycotina</taxon>
        <taxon>Agaricomycetes</taxon>
        <taxon>Agaricomycetidae</taxon>
        <taxon>Agaricales</taxon>
        <taxon>Marasmiineae</taxon>
        <taxon>Mycenaceae</taxon>
        <taxon>Mycena</taxon>
    </lineage>
</organism>
<reference evidence="3" key="1">
    <citation type="submission" date="2020-05" db="EMBL/GenBank/DDBJ databases">
        <title>Mycena genomes resolve the evolution of fungal bioluminescence.</title>
        <authorList>
            <person name="Tsai I.J."/>
        </authorList>
    </citation>
    <scope>NUCLEOTIDE SEQUENCE</scope>
    <source>
        <strain evidence="3">CCC161011</strain>
    </source>
</reference>
<feature type="transmembrane region" description="Helical" evidence="2">
    <location>
        <begin position="88"/>
        <end position="106"/>
    </location>
</feature>
<evidence type="ECO:0000313" key="4">
    <source>
        <dbReference type="Proteomes" id="UP000620124"/>
    </source>
</evidence>
<feature type="region of interest" description="Disordered" evidence="1">
    <location>
        <begin position="294"/>
        <end position="342"/>
    </location>
</feature>
<keyword evidence="2" id="KW-0812">Transmembrane</keyword>
<protein>
    <submittedName>
        <fullName evidence="3">Uncharacterized protein</fullName>
    </submittedName>
</protein>
<evidence type="ECO:0000256" key="2">
    <source>
        <dbReference type="SAM" id="Phobius"/>
    </source>
</evidence>
<feature type="transmembrane region" description="Helical" evidence="2">
    <location>
        <begin position="46"/>
        <end position="68"/>
    </location>
</feature>
<accession>A0A8H7CJJ1</accession>
<dbReference type="Proteomes" id="UP000620124">
    <property type="component" value="Unassembled WGS sequence"/>
</dbReference>
<dbReference type="EMBL" id="JACAZI010000019">
    <property type="protein sequence ID" value="KAF7340044.1"/>
    <property type="molecule type" value="Genomic_DNA"/>
</dbReference>
<keyword evidence="2" id="KW-1133">Transmembrane helix</keyword>
<keyword evidence="2" id="KW-0472">Membrane</keyword>
<comment type="caution">
    <text evidence="3">The sequence shown here is derived from an EMBL/GenBank/DDBJ whole genome shotgun (WGS) entry which is preliminary data.</text>
</comment>
<evidence type="ECO:0000256" key="1">
    <source>
        <dbReference type="SAM" id="MobiDB-lite"/>
    </source>
</evidence>
<sequence>MSVPVLVGGIVLRDYDLPGAIVFAAAYGLLVPVFAYRLFDKRSRSVIVIHGIIFTVERPIMFSLRASVAARPNTEWPGLTKYMQANFALAYLGLAAIVLRLVRVVLVNTTNRIPASDGEVVKSDHHTSAPNVDEPRRRFWFRRWTDFLTVVHLNALVLGIVATASLYPASDTGQNHAHQAMRYASSAIGLVFILLESLTLLWASKTLPRINQRAVRFLLVLTTLLTIPPIYRLVVMRSTTPDIHSPGHQAQNTGADKAAFYVVHLLPEWIVVFCLCAFNVKDICQTGFTGDNRWWDETPKEREKREKKEQERARKKAEKENAGSELKGKNSNIINESAATIA</sequence>
<feature type="transmembrane region" description="Helical" evidence="2">
    <location>
        <begin position="258"/>
        <end position="278"/>
    </location>
</feature>
<proteinExistence type="predicted"/>
<keyword evidence="4" id="KW-1185">Reference proteome</keyword>
<name>A0A8H7CJJ1_9AGAR</name>
<feature type="transmembrane region" description="Helical" evidence="2">
    <location>
        <begin position="147"/>
        <end position="168"/>
    </location>
</feature>
<gene>
    <name evidence="3" type="ORF">MVEN_01922400</name>
</gene>
<feature type="compositionally biased region" description="Polar residues" evidence="1">
    <location>
        <begin position="329"/>
        <end position="342"/>
    </location>
</feature>
<feature type="transmembrane region" description="Helical" evidence="2">
    <location>
        <begin position="214"/>
        <end position="231"/>
    </location>
</feature>
<dbReference type="OrthoDB" id="2562239at2759"/>
<dbReference type="AlphaFoldDB" id="A0A8H7CJJ1"/>
<feature type="compositionally biased region" description="Basic and acidic residues" evidence="1">
    <location>
        <begin position="294"/>
        <end position="328"/>
    </location>
</feature>
<feature type="transmembrane region" description="Helical" evidence="2">
    <location>
        <begin position="180"/>
        <end position="202"/>
    </location>
</feature>
<evidence type="ECO:0000313" key="3">
    <source>
        <dbReference type="EMBL" id="KAF7340044.1"/>
    </source>
</evidence>